<dbReference type="Proteomes" id="UP000332933">
    <property type="component" value="Unassembled WGS sequence"/>
</dbReference>
<keyword evidence="6" id="KW-0408">Iron</keyword>
<dbReference type="EC" id="1.14.12.17" evidence="2"/>
<dbReference type="InterPro" id="IPR012292">
    <property type="entry name" value="Globin/Proto"/>
</dbReference>
<feature type="domain" description="Globin" evidence="11">
    <location>
        <begin position="45"/>
        <end position="190"/>
    </location>
</feature>
<evidence type="ECO:0000256" key="9">
    <source>
        <dbReference type="ARBA" id="ARBA00049433"/>
    </source>
</evidence>
<accession>A0A485LS66</accession>
<dbReference type="EMBL" id="CAADRA010007295">
    <property type="protein sequence ID" value="VFU00049.1"/>
    <property type="molecule type" value="Genomic_DNA"/>
</dbReference>
<dbReference type="EMBL" id="VJMH01007269">
    <property type="protein sequence ID" value="KAF0684599.1"/>
    <property type="molecule type" value="Genomic_DNA"/>
</dbReference>
<evidence type="ECO:0000256" key="1">
    <source>
        <dbReference type="ARBA" id="ARBA00006401"/>
    </source>
</evidence>
<proteinExistence type="inferred from homology"/>
<keyword evidence="5" id="KW-0479">Metal-binding</keyword>
<feature type="domain" description="FAD-binding FR-type" evidence="12">
    <location>
        <begin position="198"/>
        <end position="319"/>
    </location>
</feature>
<dbReference type="PANTHER" id="PTHR43396:SF3">
    <property type="entry name" value="FLAVOHEMOPROTEIN"/>
    <property type="match status" value="1"/>
</dbReference>
<evidence type="ECO:0000256" key="7">
    <source>
        <dbReference type="ARBA" id="ARBA00023027"/>
    </source>
</evidence>
<dbReference type="InterPro" id="IPR000971">
    <property type="entry name" value="Globin"/>
</dbReference>
<dbReference type="SUPFAM" id="SSF46458">
    <property type="entry name" value="Globin-like"/>
    <property type="match status" value="1"/>
</dbReference>
<evidence type="ECO:0000256" key="5">
    <source>
        <dbReference type="ARBA" id="ARBA00022723"/>
    </source>
</evidence>
<evidence type="ECO:0000259" key="12">
    <source>
        <dbReference type="PROSITE" id="PS51384"/>
    </source>
</evidence>
<dbReference type="PROSITE" id="PS51384">
    <property type="entry name" value="FAD_FR"/>
    <property type="match status" value="1"/>
</dbReference>
<dbReference type="GO" id="GO:0046872">
    <property type="term" value="F:metal ion binding"/>
    <property type="evidence" value="ECO:0007669"/>
    <property type="project" value="UniProtKB-KW"/>
</dbReference>
<comment type="catalytic activity">
    <reaction evidence="9">
        <text>2 nitric oxide + NADPH + 2 O2 = 2 nitrate + NADP(+) + H(+)</text>
        <dbReference type="Rhea" id="RHEA:19465"/>
        <dbReference type="ChEBI" id="CHEBI:15378"/>
        <dbReference type="ChEBI" id="CHEBI:15379"/>
        <dbReference type="ChEBI" id="CHEBI:16480"/>
        <dbReference type="ChEBI" id="CHEBI:17632"/>
        <dbReference type="ChEBI" id="CHEBI:57783"/>
        <dbReference type="ChEBI" id="CHEBI:58349"/>
        <dbReference type="EC" id="1.14.12.17"/>
    </reaction>
</comment>
<dbReference type="OrthoDB" id="436496at2759"/>
<dbReference type="InterPro" id="IPR017938">
    <property type="entry name" value="Riboflavin_synthase-like_b-brl"/>
</dbReference>
<keyword evidence="7" id="KW-0520">NAD</keyword>
<evidence type="ECO:0000256" key="10">
    <source>
        <dbReference type="RuleBase" id="RU000356"/>
    </source>
</evidence>
<gene>
    <name evidence="14" type="primary">Aste57867_23403</name>
    <name evidence="13" type="ORF">As57867_023332</name>
    <name evidence="14" type="ORF">ASTE57867_23403</name>
</gene>
<dbReference type="SUPFAM" id="SSF52343">
    <property type="entry name" value="Ferredoxin reductase-like, C-terminal NADP-linked domain"/>
    <property type="match status" value="1"/>
</dbReference>
<keyword evidence="10" id="KW-0813">Transport</keyword>
<dbReference type="SUPFAM" id="SSF63380">
    <property type="entry name" value="Riboflavin synthase domain-like"/>
    <property type="match status" value="1"/>
</dbReference>
<evidence type="ECO:0000256" key="2">
    <source>
        <dbReference type="ARBA" id="ARBA00012229"/>
    </source>
</evidence>
<comment type="catalytic activity">
    <reaction evidence="8">
        <text>2 nitric oxide + NADH + 2 O2 = 2 nitrate + NAD(+) + H(+)</text>
        <dbReference type="Rhea" id="RHEA:19469"/>
        <dbReference type="ChEBI" id="CHEBI:15378"/>
        <dbReference type="ChEBI" id="CHEBI:15379"/>
        <dbReference type="ChEBI" id="CHEBI:16480"/>
        <dbReference type="ChEBI" id="CHEBI:17632"/>
        <dbReference type="ChEBI" id="CHEBI:57540"/>
        <dbReference type="ChEBI" id="CHEBI:57945"/>
        <dbReference type="EC" id="1.14.12.17"/>
    </reaction>
</comment>
<dbReference type="GO" id="GO:0071949">
    <property type="term" value="F:FAD binding"/>
    <property type="evidence" value="ECO:0007669"/>
    <property type="project" value="TreeGrafter"/>
</dbReference>
<protein>
    <recommendedName>
        <fullName evidence="2">nitric oxide dioxygenase</fullName>
        <ecNumber evidence="2">1.14.12.17</ecNumber>
    </recommendedName>
</protein>
<dbReference type="GO" id="GO:0005344">
    <property type="term" value="F:oxygen carrier activity"/>
    <property type="evidence" value="ECO:0007669"/>
    <property type="project" value="UniProtKB-KW"/>
</dbReference>
<evidence type="ECO:0000256" key="8">
    <source>
        <dbReference type="ARBA" id="ARBA00048649"/>
    </source>
</evidence>
<comment type="similarity">
    <text evidence="1">In the C-terminal section; belongs to the flavoprotein pyridine nucleotide cytochrome reductase family.</text>
</comment>
<dbReference type="AlphaFoldDB" id="A0A485LS66"/>
<keyword evidence="4 10" id="KW-0349">Heme</keyword>
<evidence type="ECO:0000256" key="3">
    <source>
        <dbReference type="ARBA" id="ARBA00022575"/>
    </source>
</evidence>
<dbReference type="PANTHER" id="PTHR43396">
    <property type="entry name" value="FLAVOHEMOPROTEIN"/>
    <property type="match status" value="1"/>
</dbReference>
<dbReference type="Gene3D" id="1.10.490.10">
    <property type="entry name" value="Globins"/>
    <property type="match status" value="1"/>
</dbReference>
<dbReference type="InterPro" id="IPR009050">
    <property type="entry name" value="Globin-like_sf"/>
</dbReference>
<evidence type="ECO:0000313" key="14">
    <source>
        <dbReference type="EMBL" id="VFU00049.1"/>
    </source>
</evidence>
<reference evidence="13" key="2">
    <citation type="submission" date="2019-06" db="EMBL/GenBank/DDBJ databases">
        <title>Genomics analysis of Aphanomyces spp. identifies a new class of oomycete effector associated with host adaptation.</title>
        <authorList>
            <person name="Gaulin E."/>
        </authorList>
    </citation>
    <scope>NUCLEOTIDE SEQUENCE</scope>
    <source>
        <strain evidence="13">CBS 578.67</strain>
    </source>
</reference>
<dbReference type="Gene3D" id="3.40.50.80">
    <property type="entry name" value="Nucleotide-binding domain of ferredoxin-NADP reductase (FNR) module"/>
    <property type="match status" value="1"/>
</dbReference>
<name>A0A485LS66_9STRA</name>
<keyword evidence="10" id="KW-0561">Oxygen transport</keyword>
<dbReference type="InterPro" id="IPR039261">
    <property type="entry name" value="FNR_nucleotide-bd"/>
</dbReference>
<keyword evidence="3" id="KW-0216">Detoxification</keyword>
<evidence type="ECO:0000313" key="15">
    <source>
        <dbReference type="Proteomes" id="UP000332933"/>
    </source>
</evidence>
<reference evidence="14 15" key="1">
    <citation type="submission" date="2019-03" db="EMBL/GenBank/DDBJ databases">
        <authorList>
            <person name="Gaulin E."/>
            <person name="Dumas B."/>
        </authorList>
    </citation>
    <scope>NUCLEOTIDE SEQUENCE [LARGE SCALE GENOMIC DNA]</scope>
    <source>
        <strain evidence="14">CBS 568.67</strain>
    </source>
</reference>
<dbReference type="GO" id="GO:0019825">
    <property type="term" value="F:oxygen binding"/>
    <property type="evidence" value="ECO:0007669"/>
    <property type="project" value="InterPro"/>
</dbReference>
<dbReference type="Gene3D" id="2.40.30.10">
    <property type="entry name" value="Translation factors"/>
    <property type="match status" value="1"/>
</dbReference>
<dbReference type="InterPro" id="IPR017927">
    <property type="entry name" value="FAD-bd_FR_type"/>
</dbReference>
<evidence type="ECO:0000256" key="6">
    <source>
        <dbReference type="ARBA" id="ARBA00023004"/>
    </source>
</evidence>
<dbReference type="GO" id="GO:0008941">
    <property type="term" value="F:nitric oxide dioxygenase NAD(P)H activity"/>
    <property type="evidence" value="ECO:0007669"/>
    <property type="project" value="UniProtKB-EC"/>
</dbReference>
<organism evidence="14 15">
    <name type="scientific">Aphanomyces stellatus</name>
    <dbReference type="NCBI Taxonomy" id="120398"/>
    <lineage>
        <taxon>Eukaryota</taxon>
        <taxon>Sar</taxon>
        <taxon>Stramenopiles</taxon>
        <taxon>Oomycota</taxon>
        <taxon>Saprolegniomycetes</taxon>
        <taxon>Saprolegniales</taxon>
        <taxon>Verrucalvaceae</taxon>
        <taxon>Aphanomyces</taxon>
    </lineage>
</organism>
<dbReference type="PROSITE" id="PS01033">
    <property type="entry name" value="GLOBIN"/>
    <property type="match status" value="1"/>
</dbReference>
<keyword evidence="15" id="KW-1185">Reference proteome</keyword>
<dbReference type="GO" id="GO:0020037">
    <property type="term" value="F:heme binding"/>
    <property type="evidence" value="ECO:0007669"/>
    <property type="project" value="InterPro"/>
</dbReference>
<evidence type="ECO:0000256" key="4">
    <source>
        <dbReference type="ARBA" id="ARBA00022617"/>
    </source>
</evidence>
<dbReference type="GO" id="GO:0071500">
    <property type="term" value="P:cellular response to nitrosative stress"/>
    <property type="evidence" value="ECO:0007669"/>
    <property type="project" value="TreeGrafter"/>
</dbReference>
<dbReference type="Pfam" id="PF00042">
    <property type="entry name" value="Globin"/>
    <property type="match status" value="1"/>
</dbReference>
<sequence>MGGSVSVENAVIISIAQDGSIGLTEGFAKTYADVMPAPFNLRQPVVTRDDEVLIKANWAAICRGTSAYDRVKYLTPDKFFYITFYQALFVNDMSLRAMFRSSMTVQGKSLAGVMGTLASIIVGDNFVETVQAIARTHLKYGVARDHYTLFGNVLIAALETVSGDAWTPEVGAAYLRAYSLIYYVMMPILSTGTPTPMKESLKAMIIRSDAISTTAKYIRLEFDFLLRYHPGDSVWLGLPLPHGEERRHFTIASVSLEGSRSVDICVQDIGVATHWLCNQEVGTFVNLYWVETEVRLEIDTPEMLPKHVVLAGFGIGVIPMLIMYKGLCHIRDTFPRESVAVLQCAPSPDVVAPFHDAIAKQAVGWDASNVHFAPSMAPETLQAVAPHVQDAHVFVCGPDEFVTATKAAYAAVGGKNSVTELSFDNNRPFPLGSASLSAILLAMLTTKNE</sequence>
<comment type="similarity">
    <text evidence="10">Belongs to the globin family.</text>
</comment>
<evidence type="ECO:0000259" key="11">
    <source>
        <dbReference type="PROSITE" id="PS01033"/>
    </source>
</evidence>
<evidence type="ECO:0000313" key="13">
    <source>
        <dbReference type="EMBL" id="KAF0684599.1"/>
    </source>
</evidence>
<dbReference type="GO" id="GO:0046210">
    <property type="term" value="P:nitric oxide catabolic process"/>
    <property type="evidence" value="ECO:0007669"/>
    <property type="project" value="TreeGrafter"/>
</dbReference>
<dbReference type="GO" id="GO:0009636">
    <property type="term" value="P:response to toxic substance"/>
    <property type="evidence" value="ECO:0007669"/>
    <property type="project" value="UniProtKB-KW"/>
</dbReference>